<feature type="transmembrane region" description="Helical" evidence="5">
    <location>
        <begin position="69"/>
        <end position="90"/>
    </location>
</feature>
<dbReference type="HAMAP" id="MF_00902">
    <property type="entry name" value="TatC"/>
    <property type="match status" value="1"/>
</dbReference>
<dbReference type="PANTHER" id="PTHR30371">
    <property type="entry name" value="SEC-INDEPENDENT PROTEIN TRANSLOCASE PROTEIN TATC"/>
    <property type="match status" value="1"/>
</dbReference>
<evidence type="ECO:0000256" key="2">
    <source>
        <dbReference type="ARBA" id="ARBA00022692"/>
    </source>
</evidence>
<comment type="function">
    <text evidence="5">Part of the twin-arginine translocation (Tat) system that transports large folded proteins containing a characteristic twin-arginine motif in their signal peptide across membranes.</text>
</comment>
<gene>
    <name evidence="5 6" type="primary">tatC</name>
    <name evidence="6" type="ORF">ENL19_00745</name>
</gene>
<evidence type="ECO:0000256" key="5">
    <source>
        <dbReference type="HAMAP-Rule" id="MF_00902"/>
    </source>
</evidence>
<dbReference type="Pfam" id="PF00902">
    <property type="entry name" value="TatC"/>
    <property type="match status" value="1"/>
</dbReference>
<feature type="transmembrane region" description="Helical" evidence="5">
    <location>
        <begin position="188"/>
        <end position="206"/>
    </location>
</feature>
<dbReference type="Proteomes" id="UP000886110">
    <property type="component" value="Unassembled WGS sequence"/>
</dbReference>
<evidence type="ECO:0000256" key="4">
    <source>
        <dbReference type="ARBA" id="ARBA00023136"/>
    </source>
</evidence>
<evidence type="ECO:0000256" key="3">
    <source>
        <dbReference type="ARBA" id="ARBA00022989"/>
    </source>
</evidence>
<dbReference type="PANTHER" id="PTHR30371:SF0">
    <property type="entry name" value="SEC-INDEPENDENT PROTEIN TRANSLOCASE PROTEIN TATC, CHLOROPLASTIC-RELATED"/>
    <property type="match status" value="1"/>
</dbReference>
<dbReference type="AlphaFoldDB" id="A0A7C5HBA9"/>
<dbReference type="InterPro" id="IPR002033">
    <property type="entry name" value="TatC"/>
</dbReference>
<reference evidence="6" key="1">
    <citation type="journal article" date="2020" name="mSystems">
        <title>Genome- and Community-Level Interaction Insights into Carbon Utilization and Element Cycling Functions of Hydrothermarchaeota in Hydrothermal Sediment.</title>
        <authorList>
            <person name="Zhou Z."/>
            <person name="Liu Y."/>
            <person name="Xu W."/>
            <person name="Pan J."/>
            <person name="Luo Z.H."/>
            <person name="Li M."/>
        </authorList>
    </citation>
    <scope>NUCLEOTIDE SEQUENCE [LARGE SCALE GENOMIC DNA]</scope>
    <source>
        <strain evidence="6">HyVt-74</strain>
    </source>
</reference>
<keyword evidence="5" id="KW-0653">Protein transport</keyword>
<dbReference type="GO" id="GO:0043953">
    <property type="term" value="P:protein transport by the Tat complex"/>
    <property type="evidence" value="ECO:0007669"/>
    <property type="project" value="UniProtKB-UniRule"/>
</dbReference>
<dbReference type="NCBIfam" id="TIGR00945">
    <property type="entry name" value="tatC"/>
    <property type="match status" value="1"/>
</dbReference>
<sequence>MKKEKGKELSFWEHLEELRRRIIFSIVYFVIFSGALYPFTDKIIKYITSPIGKTYFFAPQEALFIRIKMAMVLGFFVAIPFILHQIWLFVSPALTKEEHRYSLTFLFAGGILFYGGAYIGYSIFTPFIIRVLMQFKTPYMEPIIGISKYFSLILWISGGMGVAFELPVITFILTKLGIVTPGFLLKQWRYMIVGILIFAAVITPTIDIVTMTIVSIPLFFLYFVSILTSFLGR</sequence>
<comment type="caution">
    <text evidence="6">The sequence shown here is derived from an EMBL/GenBank/DDBJ whole genome shotgun (WGS) entry which is preliminary data.</text>
</comment>
<dbReference type="PRINTS" id="PR01840">
    <property type="entry name" value="TATCFAMILY"/>
</dbReference>
<dbReference type="GO" id="GO:0065002">
    <property type="term" value="P:intracellular protein transmembrane transport"/>
    <property type="evidence" value="ECO:0007669"/>
    <property type="project" value="TreeGrafter"/>
</dbReference>
<keyword evidence="5" id="KW-1003">Cell membrane</keyword>
<feature type="transmembrane region" description="Helical" evidence="5">
    <location>
        <begin position="149"/>
        <end position="176"/>
    </location>
</feature>
<feature type="transmembrane region" description="Helical" evidence="5">
    <location>
        <begin position="21"/>
        <end position="40"/>
    </location>
</feature>
<keyword evidence="5" id="KW-0813">Transport</keyword>
<name>A0A7C5HBA9_UNCW3</name>
<dbReference type="PROSITE" id="PS01218">
    <property type="entry name" value="TATC"/>
    <property type="match status" value="1"/>
</dbReference>
<evidence type="ECO:0000313" key="6">
    <source>
        <dbReference type="EMBL" id="HHE04570.1"/>
    </source>
</evidence>
<dbReference type="GO" id="GO:0009977">
    <property type="term" value="F:proton motive force dependent protein transmembrane transporter activity"/>
    <property type="evidence" value="ECO:0007669"/>
    <property type="project" value="TreeGrafter"/>
</dbReference>
<dbReference type="InterPro" id="IPR019820">
    <property type="entry name" value="Sec-indep_translocase_CS"/>
</dbReference>
<accession>A0A7C5HBA9</accession>
<dbReference type="GO" id="GO:0033281">
    <property type="term" value="C:TAT protein transport complex"/>
    <property type="evidence" value="ECO:0007669"/>
    <property type="project" value="UniProtKB-UniRule"/>
</dbReference>
<keyword evidence="5" id="KW-0811">Translocation</keyword>
<comment type="subunit">
    <text evidence="5">Forms a complex with TatA.</text>
</comment>
<evidence type="ECO:0000256" key="1">
    <source>
        <dbReference type="ARBA" id="ARBA00004141"/>
    </source>
</evidence>
<proteinExistence type="inferred from homology"/>
<dbReference type="EMBL" id="DRTB01000050">
    <property type="protein sequence ID" value="HHE04570.1"/>
    <property type="molecule type" value="Genomic_DNA"/>
</dbReference>
<comment type="subcellular location">
    <subcellularLocation>
        <location evidence="5">Cell membrane</location>
        <topology evidence="5">Multi-pass membrane protein</topology>
    </subcellularLocation>
    <subcellularLocation>
        <location evidence="1">Membrane</location>
        <topology evidence="1">Multi-pass membrane protein</topology>
    </subcellularLocation>
</comment>
<comment type="similarity">
    <text evidence="5">Belongs to the TatC family.</text>
</comment>
<keyword evidence="4 5" id="KW-0472">Membrane</keyword>
<keyword evidence="2 5" id="KW-0812">Transmembrane</keyword>
<organism evidence="6">
    <name type="scientific">candidate division WOR-3 bacterium</name>
    <dbReference type="NCBI Taxonomy" id="2052148"/>
    <lineage>
        <taxon>Bacteria</taxon>
        <taxon>Bacteria division WOR-3</taxon>
    </lineage>
</organism>
<feature type="transmembrane region" description="Helical" evidence="5">
    <location>
        <begin position="212"/>
        <end position="232"/>
    </location>
</feature>
<feature type="transmembrane region" description="Helical" evidence="5">
    <location>
        <begin position="102"/>
        <end position="129"/>
    </location>
</feature>
<keyword evidence="3 5" id="KW-1133">Transmembrane helix</keyword>
<protein>
    <recommendedName>
        <fullName evidence="5">Sec-independent protein translocase protein TatC</fullName>
    </recommendedName>
</protein>